<dbReference type="InterPro" id="IPR013877">
    <property type="entry name" value="YAP-bd/ALF4/Glomulin"/>
</dbReference>
<evidence type="ECO:0000313" key="2">
    <source>
        <dbReference type="EMBL" id="KAK3322403.1"/>
    </source>
</evidence>
<keyword evidence="3" id="KW-1185">Reference proteome</keyword>
<dbReference type="GO" id="GO:0034599">
    <property type="term" value="P:cellular response to oxidative stress"/>
    <property type="evidence" value="ECO:0007669"/>
    <property type="project" value="InterPro"/>
</dbReference>
<proteinExistence type="predicted"/>
<accession>A0AAE0ICD9</accession>
<dbReference type="PANTHER" id="PTHR28020">
    <property type="entry name" value="YAP1-BINDING PROTEIN 1-RELATED"/>
    <property type="match status" value="1"/>
</dbReference>
<dbReference type="Pfam" id="PF08568">
    <property type="entry name" value="Kinetochor_Ybp2"/>
    <property type="match status" value="1"/>
</dbReference>
<protein>
    <submittedName>
        <fullName evidence="2">YAP-binding/ALF4/Glomulin</fullName>
    </submittedName>
</protein>
<sequence length="650" mass="71986">MDTDTTAAITALRDARPPATDPFTYLTIIESHLSPEIIPELEKILEDVELTQTIGWDLVDKLVKLPGSDRCLETIARVGNPRDVILKVNEALNQLNAEDGDQGDDENQKLPATAEVSFTHKFLTLLNILAIQYTRIKAKYPSRFFADTLAAVFRAYQKDPDEEMTAAVINLVHKLSGRRRPPLPSRKSSVNVANPDQDGDASKNAPDPEADKDGGDDPTEAALQQKMLLSFVTCILEAYTTKNDMTWAGRLYEYYNPEKIVPGPGRMTATAAFRYETHLQARDALVGQLVALITDLGLLSCPRSFIDKLRQGPVHRTPLEKLEDAVKPEDIDLSTGGCIVLIAYWIFSSIIFDADQPTPDMDILPDQLDIVCQFLDEGDPADLVFNSVGVLEALVAIGLWLQACDRISAAPQATIANPTLSTEQPSEEEDEVVPSGYMKFIHRSSLIGLYHPRILTRNAAMALAGQVFHSNPDHNDRLAILADILKNCEYASVKGVAVSWLKEEITGAAAAIDGEPSAIARHTMRQTNVFANTGAIKKVKDVLFPAMQGLNDLDPTQLLNKVKEDMDFYLQVVSFAYFLWKTDRWDSVKPADLDTVVRERWWVPLVLALQRLLKTELDNEVTNDVELLLGRLVALDETEGFHASAVAERA</sequence>
<dbReference type="Proteomes" id="UP001283341">
    <property type="component" value="Unassembled WGS sequence"/>
</dbReference>
<gene>
    <name evidence="2" type="ORF">B0H66DRAFT_202370</name>
</gene>
<dbReference type="PANTHER" id="PTHR28020:SF1">
    <property type="entry name" value="YAP1-BINDING PROTEIN 1-RELATED"/>
    <property type="match status" value="1"/>
</dbReference>
<comment type="caution">
    <text evidence="2">The sequence shown here is derived from an EMBL/GenBank/DDBJ whole genome shotgun (WGS) entry which is preliminary data.</text>
</comment>
<dbReference type="AlphaFoldDB" id="A0AAE0ICD9"/>
<dbReference type="GO" id="GO:0005737">
    <property type="term" value="C:cytoplasm"/>
    <property type="evidence" value="ECO:0007669"/>
    <property type="project" value="TreeGrafter"/>
</dbReference>
<organism evidence="2 3">
    <name type="scientific">Apodospora peruviana</name>
    <dbReference type="NCBI Taxonomy" id="516989"/>
    <lineage>
        <taxon>Eukaryota</taxon>
        <taxon>Fungi</taxon>
        <taxon>Dikarya</taxon>
        <taxon>Ascomycota</taxon>
        <taxon>Pezizomycotina</taxon>
        <taxon>Sordariomycetes</taxon>
        <taxon>Sordariomycetidae</taxon>
        <taxon>Sordariales</taxon>
        <taxon>Lasiosphaeriaceae</taxon>
        <taxon>Apodospora</taxon>
    </lineage>
</organism>
<evidence type="ECO:0000256" key="1">
    <source>
        <dbReference type="SAM" id="MobiDB-lite"/>
    </source>
</evidence>
<evidence type="ECO:0000313" key="3">
    <source>
        <dbReference type="Proteomes" id="UP001283341"/>
    </source>
</evidence>
<feature type="region of interest" description="Disordered" evidence="1">
    <location>
        <begin position="178"/>
        <end position="219"/>
    </location>
</feature>
<dbReference type="EMBL" id="JAUEDM010000003">
    <property type="protein sequence ID" value="KAK3322403.1"/>
    <property type="molecule type" value="Genomic_DNA"/>
</dbReference>
<dbReference type="InterPro" id="IPR040347">
    <property type="entry name" value="YBP1/2"/>
</dbReference>
<reference evidence="2" key="1">
    <citation type="journal article" date="2023" name="Mol. Phylogenet. Evol.">
        <title>Genome-scale phylogeny and comparative genomics of the fungal order Sordariales.</title>
        <authorList>
            <person name="Hensen N."/>
            <person name="Bonometti L."/>
            <person name="Westerberg I."/>
            <person name="Brannstrom I.O."/>
            <person name="Guillou S."/>
            <person name="Cros-Aarteil S."/>
            <person name="Calhoun S."/>
            <person name="Haridas S."/>
            <person name="Kuo A."/>
            <person name="Mondo S."/>
            <person name="Pangilinan J."/>
            <person name="Riley R."/>
            <person name="LaButti K."/>
            <person name="Andreopoulos B."/>
            <person name="Lipzen A."/>
            <person name="Chen C."/>
            <person name="Yan M."/>
            <person name="Daum C."/>
            <person name="Ng V."/>
            <person name="Clum A."/>
            <person name="Steindorff A."/>
            <person name="Ohm R.A."/>
            <person name="Martin F."/>
            <person name="Silar P."/>
            <person name="Natvig D.O."/>
            <person name="Lalanne C."/>
            <person name="Gautier V."/>
            <person name="Ament-Velasquez S.L."/>
            <person name="Kruys A."/>
            <person name="Hutchinson M.I."/>
            <person name="Powell A.J."/>
            <person name="Barry K."/>
            <person name="Miller A.N."/>
            <person name="Grigoriev I.V."/>
            <person name="Debuchy R."/>
            <person name="Gladieux P."/>
            <person name="Hiltunen Thoren M."/>
            <person name="Johannesson H."/>
        </authorList>
    </citation>
    <scope>NUCLEOTIDE SEQUENCE</scope>
    <source>
        <strain evidence="2">CBS 118394</strain>
    </source>
</reference>
<reference evidence="2" key="2">
    <citation type="submission" date="2023-06" db="EMBL/GenBank/DDBJ databases">
        <authorList>
            <consortium name="Lawrence Berkeley National Laboratory"/>
            <person name="Haridas S."/>
            <person name="Hensen N."/>
            <person name="Bonometti L."/>
            <person name="Westerberg I."/>
            <person name="Brannstrom I.O."/>
            <person name="Guillou S."/>
            <person name="Cros-Aarteil S."/>
            <person name="Calhoun S."/>
            <person name="Kuo A."/>
            <person name="Mondo S."/>
            <person name="Pangilinan J."/>
            <person name="Riley R."/>
            <person name="Labutti K."/>
            <person name="Andreopoulos B."/>
            <person name="Lipzen A."/>
            <person name="Chen C."/>
            <person name="Yanf M."/>
            <person name="Daum C."/>
            <person name="Ng V."/>
            <person name="Clum A."/>
            <person name="Steindorff A."/>
            <person name="Ohm R."/>
            <person name="Martin F."/>
            <person name="Silar P."/>
            <person name="Natvig D."/>
            <person name="Lalanne C."/>
            <person name="Gautier V."/>
            <person name="Ament-Velasquez S.L."/>
            <person name="Kruys A."/>
            <person name="Hutchinson M.I."/>
            <person name="Powell A.J."/>
            <person name="Barry K."/>
            <person name="Miller A.N."/>
            <person name="Grigoriev I.V."/>
            <person name="Debuchy R."/>
            <person name="Gladieux P."/>
            <person name="Thoren M.H."/>
            <person name="Johannesson H."/>
        </authorList>
    </citation>
    <scope>NUCLEOTIDE SEQUENCE</scope>
    <source>
        <strain evidence="2">CBS 118394</strain>
    </source>
</reference>
<name>A0AAE0ICD9_9PEZI</name>